<accession>A0A1G6ZML0</accession>
<comment type="cofactor">
    <cofactor evidence="1">
        <name>FAD</name>
        <dbReference type="ChEBI" id="CHEBI:57692"/>
    </cofactor>
</comment>
<dbReference type="InterPro" id="IPR006089">
    <property type="entry name" value="Acyl-CoA_DH_CS"/>
</dbReference>
<evidence type="ECO:0000313" key="8">
    <source>
        <dbReference type="EMBL" id="SDE03849.1"/>
    </source>
</evidence>
<dbReference type="FunFam" id="1.20.140.10:FF:000012">
    <property type="entry name" value="Acyl-CoA dehydrogenase fadE12"/>
    <property type="match status" value="1"/>
</dbReference>
<name>A0A1G6ZML0_9BURK</name>
<dbReference type="Proteomes" id="UP000198908">
    <property type="component" value="Unassembled WGS sequence"/>
</dbReference>
<dbReference type="InterPro" id="IPR009075">
    <property type="entry name" value="AcylCo_DH/oxidase_C"/>
</dbReference>
<evidence type="ECO:0000256" key="2">
    <source>
        <dbReference type="ARBA" id="ARBA00009347"/>
    </source>
</evidence>
<dbReference type="Gene3D" id="1.20.140.10">
    <property type="entry name" value="Butyryl-CoA Dehydrogenase, subunit A, domain 3"/>
    <property type="match status" value="1"/>
</dbReference>
<feature type="domain" description="Acyl-CoA oxidase/dehydrogenase middle" evidence="6">
    <location>
        <begin position="134"/>
        <end position="232"/>
    </location>
</feature>
<dbReference type="OrthoDB" id="9769473at2"/>
<evidence type="ECO:0000256" key="3">
    <source>
        <dbReference type="ARBA" id="ARBA00022630"/>
    </source>
</evidence>
<dbReference type="RefSeq" id="WP_092003664.1">
    <property type="nucleotide sequence ID" value="NZ_FMYQ01000031.1"/>
</dbReference>
<dbReference type="PIRSF" id="PIRSF016578">
    <property type="entry name" value="HsaA"/>
    <property type="match status" value="1"/>
</dbReference>
<protein>
    <submittedName>
        <fullName evidence="8">Acyl-CoA dehydrogenase</fullName>
    </submittedName>
</protein>
<dbReference type="AlphaFoldDB" id="A0A1G6ZML0"/>
<gene>
    <name evidence="8" type="ORF">SAMN05421548_13111</name>
</gene>
<dbReference type="FunFam" id="2.40.110.10:FF:000014">
    <property type="entry name" value="Probable acyl-CoA dehydrogenase"/>
    <property type="match status" value="1"/>
</dbReference>
<dbReference type="FunFam" id="1.10.540.10:FF:000013">
    <property type="entry name" value="Acyl-CoA dehydrogenase"/>
    <property type="match status" value="1"/>
</dbReference>
<dbReference type="STRING" id="416944.SAMN05421548_13111"/>
<dbReference type="Pfam" id="PF02770">
    <property type="entry name" value="Acyl-CoA_dh_M"/>
    <property type="match status" value="1"/>
</dbReference>
<keyword evidence="4" id="KW-0274">FAD</keyword>
<organism evidence="8 9">
    <name type="scientific">Paraburkholderia lycopersici</name>
    <dbReference type="NCBI Taxonomy" id="416944"/>
    <lineage>
        <taxon>Bacteria</taxon>
        <taxon>Pseudomonadati</taxon>
        <taxon>Pseudomonadota</taxon>
        <taxon>Betaproteobacteria</taxon>
        <taxon>Burkholderiales</taxon>
        <taxon>Burkholderiaceae</taxon>
        <taxon>Paraburkholderia</taxon>
    </lineage>
</organism>
<dbReference type="InterPro" id="IPR036250">
    <property type="entry name" value="AcylCo_DH-like_C"/>
</dbReference>
<dbReference type="InterPro" id="IPR006091">
    <property type="entry name" value="Acyl-CoA_Oxase/DH_mid-dom"/>
</dbReference>
<dbReference type="InterPro" id="IPR009100">
    <property type="entry name" value="AcylCoA_DH/oxidase_NM_dom_sf"/>
</dbReference>
<evidence type="ECO:0000259" key="5">
    <source>
        <dbReference type="Pfam" id="PF00441"/>
    </source>
</evidence>
<reference evidence="9" key="1">
    <citation type="submission" date="2016-09" db="EMBL/GenBank/DDBJ databases">
        <authorList>
            <person name="Varghese N."/>
            <person name="Submissions S."/>
        </authorList>
    </citation>
    <scope>NUCLEOTIDE SEQUENCE [LARGE SCALE GENOMIC DNA]</scope>
    <source>
        <strain evidence="9">TNe-862</strain>
    </source>
</reference>
<comment type="similarity">
    <text evidence="2">Belongs to the acyl-CoA dehydrogenase family.</text>
</comment>
<keyword evidence="3" id="KW-0285">Flavoprotein</keyword>
<dbReference type="PROSITE" id="PS00073">
    <property type="entry name" value="ACYL_COA_DH_2"/>
    <property type="match status" value="1"/>
</dbReference>
<evidence type="ECO:0000259" key="6">
    <source>
        <dbReference type="Pfam" id="PF02770"/>
    </source>
</evidence>
<evidence type="ECO:0000259" key="7">
    <source>
        <dbReference type="Pfam" id="PF02771"/>
    </source>
</evidence>
<evidence type="ECO:0000313" key="9">
    <source>
        <dbReference type="Proteomes" id="UP000198908"/>
    </source>
</evidence>
<evidence type="ECO:0000256" key="1">
    <source>
        <dbReference type="ARBA" id="ARBA00001974"/>
    </source>
</evidence>
<dbReference type="Pfam" id="PF02771">
    <property type="entry name" value="Acyl-CoA_dh_N"/>
    <property type="match status" value="1"/>
</dbReference>
<dbReference type="PANTHER" id="PTHR43884:SF12">
    <property type="entry name" value="ISOVALERYL-COA DEHYDROGENASE, MITOCHONDRIAL-RELATED"/>
    <property type="match status" value="1"/>
</dbReference>
<dbReference type="InterPro" id="IPR013786">
    <property type="entry name" value="AcylCoA_DH/ox_N"/>
</dbReference>
<dbReference type="Gene3D" id="2.40.110.10">
    <property type="entry name" value="Butyryl-CoA Dehydrogenase, subunit A, domain 2"/>
    <property type="match status" value="1"/>
</dbReference>
<feature type="domain" description="Acyl-CoA dehydrogenase/oxidase N-terminal" evidence="7">
    <location>
        <begin position="23"/>
        <end position="129"/>
    </location>
</feature>
<keyword evidence="9" id="KW-1185">Reference proteome</keyword>
<feature type="domain" description="Acyl-CoA dehydrogenase/oxidase C-terminal" evidence="5">
    <location>
        <begin position="245"/>
        <end position="377"/>
    </location>
</feature>
<evidence type="ECO:0000256" key="4">
    <source>
        <dbReference type="ARBA" id="ARBA00022827"/>
    </source>
</evidence>
<dbReference type="SUPFAM" id="SSF47203">
    <property type="entry name" value="Acyl-CoA dehydrogenase C-terminal domain-like"/>
    <property type="match status" value="1"/>
</dbReference>
<dbReference type="SUPFAM" id="SSF56645">
    <property type="entry name" value="Acyl-CoA dehydrogenase NM domain-like"/>
    <property type="match status" value="1"/>
</dbReference>
<dbReference type="GO" id="GO:0050660">
    <property type="term" value="F:flavin adenine dinucleotide binding"/>
    <property type="evidence" value="ECO:0007669"/>
    <property type="project" value="InterPro"/>
</dbReference>
<dbReference type="PANTHER" id="PTHR43884">
    <property type="entry name" value="ACYL-COA DEHYDROGENASE"/>
    <property type="match status" value="1"/>
</dbReference>
<dbReference type="InterPro" id="IPR037069">
    <property type="entry name" value="AcylCoA_DH/ox_N_sf"/>
</dbReference>
<proteinExistence type="inferred from homology"/>
<dbReference type="InterPro" id="IPR046373">
    <property type="entry name" value="Acyl-CoA_Oxase/DH_mid-dom_sf"/>
</dbReference>
<dbReference type="GO" id="GO:0003995">
    <property type="term" value="F:acyl-CoA dehydrogenase activity"/>
    <property type="evidence" value="ECO:0007669"/>
    <property type="project" value="InterPro"/>
</dbReference>
<dbReference type="Pfam" id="PF00441">
    <property type="entry name" value="Acyl-CoA_dh_1"/>
    <property type="match status" value="1"/>
</dbReference>
<dbReference type="EMBL" id="FMYQ01000031">
    <property type="protein sequence ID" value="SDE03849.1"/>
    <property type="molecule type" value="Genomic_DNA"/>
</dbReference>
<dbReference type="Gene3D" id="1.10.540.10">
    <property type="entry name" value="Acyl-CoA dehydrogenase/oxidase, N-terminal domain"/>
    <property type="match status" value="1"/>
</dbReference>
<sequence>MNSASTTISDDEIFLSTTREDFPELRDAVRRICKDFPGEYWRSLDEKSGYPTEFVQELTDAGFLGALIPEEYGGSGMPLRAAAVILEEINASGCVASPAHAQMYIMGTLLRHGSEEQKRKYLPAIASGQLRLQAFGVTEPTSGSDTTQLKTRAERRGDVYVVNGQKVWTSRALHSDLMLLLVRTTPLDQCKKKTEGLSTLLVDLRQAKGNGIDIRPIPAMLNHNTTEVFIENLEVPVENLVGEEGKGFRYILDGMNAERILVAQECIGDGRWLLKKGVDYANERRVFGRSIGQNQGIQFPLARAYMELEAADLMSRKAAALFQAGQPCGAEANMAKLLASEATWHAADTTLQTHGGFGYAREYDIERKWREVRIYQTAPVSTNLILAFLSEHVLGLPRSY</sequence>